<gene>
    <name evidence="3" type="ORF">METZ01_LOCUS28062</name>
</gene>
<accession>A0A381Q8B6</accession>
<dbReference type="GO" id="GO:0016829">
    <property type="term" value="F:lyase activity"/>
    <property type="evidence" value="ECO:0007669"/>
    <property type="project" value="UniProtKB-KW"/>
</dbReference>
<dbReference type="EMBL" id="UINC01001238">
    <property type="protein sequence ID" value="SUZ75208.1"/>
    <property type="molecule type" value="Genomic_DNA"/>
</dbReference>
<dbReference type="SUPFAM" id="SSF52096">
    <property type="entry name" value="ClpP/crotonase"/>
    <property type="match status" value="1"/>
</dbReference>
<dbReference type="PANTHER" id="PTHR11941">
    <property type="entry name" value="ENOYL-COA HYDRATASE-RELATED"/>
    <property type="match status" value="1"/>
</dbReference>
<comment type="similarity">
    <text evidence="1">Belongs to the enoyl-CoA hydratase/isomerase family.</text>
</comment>
<dbReference type="Pfam" id="PF00378">
    <property type="entry name" value="ECH_1"/>
    <property type="match status" value="1"/>
</dbReference>
<dbReference type="InterPro" id="IPR018376">
    <property type="entry name" value="Enoyl-CoA_hyd/isom_CS"/>
</dbReference>
<dbReference type="PROSITE" id="PS00166">
    <property type="entry name" value="ENOYL_COA_HYDRATASE"/>
    <property type="match status" value="1"/>
</dbReference>
<dbReference type="Gene3D" id="3.90.226.10">
    <property type="entry name" value="2-enoyl-CoA Hydratase, Chain A, domain 1"/>
    <property type="match status" value="1"/>
</dbReference>
<reference evidence="3" key="1">
    <citation type="submission" date="2018-05" db="EMBL/GenBank/DDBJ databases">
        <authorList>
            <person name="Lanie J.A."/>
            <person name="Ng W.-L."/>
            <person name="Kazmierczak K.M."/>
            <person name="Andrzejewski T.M."/>
            <person name="Davidsen T.M."/>
            <person name="Wayne K.J."/>
            <person name="Tettelin H."/>
            <person name="Glass J.I."/>
            <person name="Rusch D."/>
            <person name="Podicherti R."/>
            <person name="Tsui H.-C.T."/>
            <person name="Winkler M.E."/>
        </authorList>
    </citation>
    <scope>NUCLEOTIDE SEQUENCE</scope>
</reference>
<sequence>VVTLNWLPSILALPAISPCGIPNNRDTDTLNDHILLDFKPPVATVIFNRPSQRNAISFAMWHEFSDILQKLNADRDTRAVIITGAGNEAFSAGADIQDFDEHRSNSTKGRGYNDAVNGALKTLSEMSTPTISMIRGFAVGGGCELAVATDLRIASDDSRMGIPVGRLGISIGHREMRGLVNLVGKGNALYILLSARLLDAQECLRIGLVNQVVKSDELEEYTYKLARDIASLAPLSHAVNKLTMHQVQNKPSLENLTEEEADLPLTQFDTKDYLEGYKAFLDKRRPNFIGE</sequence>
<protein>
    <recommendedName>
        <fullName evidence="4">Enoyl-CoA hydratase</fullName>
    </recommendedName>
</protein>
<dbReference type="InterPro" id="IPR014748">
    <property type="entry name" value="Enoyl-CoA_hydra_C"/>
</dbReference>
<dbReference type="Gene3D" id="1.10.12.10">
    <property type="entry name" value="Lyase 2-enoyl-coa Hydratase, Chain A, domain 2"/>
    <property type="match status" value="1"/>
</dbReference>
<evidence type="ECO:0008006" key="4">
    <source>
        <dbReference type="Google" id="ProtNLM"/>
    </source>
</evidence>
<dbReference type="PANTHER" id="PTHR11941:SF54">
    <property type="entry name" value="ENOYL-COA HYDRATASE, MITOCHONDRIAL"/>
    <property type="match status" value="1"/>
</dbReference>
<dbReference type="AlphaFoldDB" id="A0A381Q8B6"/>
<name>A0A381Q8B6_9ZZZZ</name>
<keyword evidence="2" id="KW-0456">Lyase</keyword>
<organism evidence="3">
    <name type="scientific">marine metagenome</name>
    <dbReference type="NCBI Taxonomy" id="408172"/>
    <lineage>
        <taxon>unclassified sequences</taxon>
        <taxon>metagenomes</taxon>
        <taxon>ecological metagenomes</taxon>
    </lineage>
</organism>
<dbReference type="CDD" id="cd06558">
    <property type="entry name" value="crotonase-like"/>
    <property type="match status" value="1"/>
</dbReference>
<dbReference type="InterPro" id="IPR001753">
    <property type="entry name" value="Enoyl-CoA_hydra/iso"/>
</dbReference>
<evidence type="ECO:0000313" key="3">
    <source>
        <dbReference type="EMBL" id="SUZ75208.1"/>
    </source>
</evidence>
<evidence type="ECO:0000256" key="2">
    <source>
        <dbReference type="ARBA" id="ARBA00023239"/>
    </source>
</evidence>
<feature type="non-terminal residue" evidence="3">
    <location>
        <position position="1"/>
    </location>
</feature>
<proteinExistence type="inferred from homology"/>
<dbReference type="InterPro" id="IPR029045">
    <property type="entry name" value="ClpP/crotonase-like_dom_sf"/>
</dbReference>
<evidence type="ECO:0000256" key="1">
    <source>
        <dbReference type="ARBA" id="ARBA00005254"/>
    </source>
</evidence>
<dbReference type="GO" id="GO:0006635">
    <property type="term" value="P:fatty acid beta-oxidation"/>
    <property type="evidence" value="ECO:0007669"/>
    <property type="project" value="TreeGrafter"/>
</dbReference>